<dbReference type="InterPro" id="IPR022742">
    <property type="entry name" value="Hydrolase_4"/>
</dbReference>
<evidence type="ECO:0000313" key="2">
    <source>
        <dbReference type="EMBL" id="MBC8570825.1"/>
    </source>
</evidence>
<evidence type="ECO:0000259" key="1">
    <source>
        <dbReference type="Pfam" id="PF12146"/>
    </source>
</evidence>
<protein>
    <submittedName>
        <fullName evidence="2">Alpha/beta hydrolase</fullName>
    </submittedName>
</protein>
<dbReference type="EMBL" id="JACRTC010000005">
    <property type="protein sequence ID" value="MBC8570825.1"/>
    <property type="molecule type" value="Genomic_DNA"/>
</dbReference>
<feature type="domain" description="Serine aminopeptidase S33" evidence="1">
    <location>
        <begin position="30"/>
        <end position="294"/>
    </location>
</feature>
<dbReference type="InterPro" id="IPR051044">
    <property type="entry name" value="MAG_DAG_Lipase"/>
</dbReference>
<organism evidence="2 3">
    <name type="scientific">Zongyangia hominis</name>
    <dbReference type="NCBI Taxonomy" id="2763677"/>
    <lineage>
        <taxon>Bacteria</taxon>
        <taxon>Bacillati</taxon>
        <taxon>Bacillota</taxon>
        <taxon>Clostridia</taxon>
        <taxon>Eubacteriales</taxon>
        <taxon>Oscillospiraceae</taxon>
        <taxon>Zongyangia</taxon>
    </lineage>
</organism>
<gene>
    <name evidence="2" type="ORF">H8709_08290</name>
</gene>
<dbReference type="AlphaFoldDB" id="A0A926IC77"/>
<sequence>MASTIQKAEYLSVNQKNKISYYIWSPQEGPIKGIVQISHGMCEYVFRYNDFANFLCDNGFIVCGNDHLGHGASVLPGDPMGFFDYEGGHNLLSQDLKILTDLVKSRYGGLPYFLLGHSMGSFVARDYMSKFAYELDGVLLSGTAGPNLLADIGISIAENQISTKGPKAKSPKLDHLFFGGYNKKIRSPRTKFDWLSRDESVVEKYIQDPWCGYLFTTTGYRDEALLLKKVNHSMWAKTVPSHLPVFLFSGNQDPVGGYGKGVTKVYHQLKRAGVADITLKLYEGGRHEMLNETNRQDVYLDVLDWLTNHLPSPAAPADIPASF</sequence>
<keyword evidence="3" id="KW-1185">Reference proteome</keyword>
<dbReference type="Proteomes" id="UP000660861">
    <property type="component" value="Unassembled WGS sequence"/>
</dbReference>
<name>A0A926IC77_9FIRM</name>
<dbReference type="GO" id="GO:0016787">
    <property type="term" value="F:hydrolase activity"/>
    <property type="evidence" value="ECO:0007669"/>
    <property type="project" value="UniProtKB-KW"/>
</dbReference>
<dbReference type="Gene3D" id="3.40.50.1820">
    <property type="entry name" value="alpha/beta hydrolase"/>
    <property type="match status" value="1"/>
</dbReference>
<comment type="caution">
    <text evidence="2">The sequence shown here is derived from an EMBL/GenBank/DDBJ whole genome shotgun (WGS) entry which is preliminary data.</text>
</comment>
<accession>A0A926IC77</accession>
<dbReference type="InterPro" id="IPR029058">
    <property type="entry name" value="AB_hydrolase_fold"/>
</dbReference>
<reference evidence="2" key="1">
    <citation type="submission" date="2020-08" db="EMBL/GenBank/DDBJ databases">
        <title>Genome public.</title>
        <authorList>
            <person name="Liu C."/>
            <person name="Sun Q."/>
        </authorList>
    </citation>
    <scope>NUCLEOTIDE SEQUENCE</scope>
    <source>
        <strain evidence="2">NSJ-54</strain>
    </source>
</reference>
<proteinExistence type="predicted"/>
<evidence type="ECO:0000313" key="3">
    <source>
        <dbReference type="Proteomes" id="UP000660861"/>
    </source>
</evidence>
<dbReference type="SUPFAM" id="SSF53474">
    <property type="entry name" value="alpha/beta-Hydrolases"/>
    <property type="match status" value="1"/>
</dbReference>
<dbReference type="RefSeq" id="WP_262397919.1">
    <property type="nucleotide sequence ID" value="NZ_JACRTC010000005.1"/>
</dbReference>
<keyword evidence="2" id="KW-0378">Hydrolase</keyword>
<dbReference type="PANTHER" id="PTHR11614">
    <property type="entry name" value="PHOSPHOLIPASE-RELATED"/>
    <property type="match status" value="1"/>
</dbReference>
<dbReference type="Pfam" id="PF12146">
    <property type="entry name" value="Hydrolase_4"/>
    <property type="match status" value="1"/>
</dbReference>